<dbReference type="Pfam" id="PF04199">
    <property type="entry name" value="Cyclase"/>
    <property type="match status" value="1"/>
</dbReference>
<evidence type="ECO:0000313" key="2">
    <source>
        <dbReference type="EMBL" id="KAF5338290.1"/>
    </source>
</evidence>
<dbReference type="PANTHER" id="PTHR34861">
    <property type="match status" value="1"/>
</dbReference>
<evidence type="ECO:0008006" key="4">
    <source>
        <dbReference type="Google" id="ProtNLM"/>
    </source>
</evidence>
<gene>
    <name evidence="2" type="ORF">D9758_015759</name>
</gene>
<accession>A0A8H5FIC8</accession>
<dbReference type="GO" id="GO:0004061">
    <property type="term" value="F:arylformamidase activity"/>
    <property type="evidence" value="ECO:0007669"/>
    <property type="project" value="InterPro"/>
</dbReference>
<name>A0A8H5FIC8_9AGAR</name>
<dbReference type="Gene3D" id="3.50.30.50">
    <property type="entry name" value="Putative cyclase"/>
    <property type="match status" value="1"/>
</dbReference>
<keyword evidence="3" id="KW-1185">Reference proteome</keyword>
<dbReference type="Proteomes" id="UP000559256">
    <property type="component" value="Unassembled WGS sequence"/>
</dbReference>
<dbReference type="InterPro" id="IPR007325">
    <property type="entry name" value="KFase/CYL"/>
</dbReference>
<organism evidence="2 3">
    <name type="scientific">Tetrapyrgos nigripes</name>
    <dbReference type="NCBI Taxonomy" id="182062"/>
    <lineage>
        <taxon>Eukaryota</taxon>
        <taxon>Fungi</taxon>
        <taxon>Dikarya</taxon>
        <taxon>Basidiomycota</taxon>
        <taxon>Agaricomycotina</taxon>
        <taxon>Agaricomycetes</taxon>
        <taxon>Agaricomycetidae</taxon>
        <taxon>Agaricales</taxon>
        <taxon>Marasmiineae</taxon>
        <taxon>Marasmiaceae</taxon>
        <taxon>Tetrapyrgos</taxon>
    </lineage>
</organism>
<protein>
    <recommendedName>
        <fullName evidence="4">Cyclase</fullName>
    </recommendedName>
</protein>
<comment type="caution">
    <text evidence="2">The sequence shown here is derived from an EMBL/GenBank/DDBJ whole genome shotgun (WGS) entry which is preliminary data.</text>
</comment>
<comment type="similarity">
    <text evidence="1">Belongs to the Cyclase 1 superfamily.</text>
</comment>
<dbReference type="AlphaFoldDB" id="A0A8H5FIC8"/>
<dbReference type="PANTHER" id="PTHR34861:SF11">
    <property type="entry name" value="CYCLASE"/>
    <property type="match status" value="1"/>
</dbReference>
<dbReference type="EMBL" id="JAACJM010000197">
    <property type="protein sequence ID" value="KAF5338290.1"/>
    <property type="molecule type" value="Genomic_DNA"/>
</dbReference>
<dbReference type="GO" id="GO:0019441">
    <property type="term" value="P:L-tryptophan catabolic process to kynurenine"/>
    <property type="evidence" value="ECO:0007669"/>
    <property type="project" value="InterPro"/>
</dbReference>
<dbReference type="OrthoDB" id="5396at2759"/>
<reference evidence="2 3" key="1">
    <citation type="journal article" date="2020" name="ISME J.">
        <title>Uncovering the hidden diversity of litter-decomposition mechanisms in mushroom-forming fungi.</title>
        <authorList>
            <person name="Floudas D."/>
            <person name="Bentzer J."/>
            <person name="Ahren D."/>
            <person name="Johansson T."/>
            <person name="Persson P."/>
            <person name="Tunlid A."/>
        </authorList>
    </citation>
    <scope>NUCLEOTIDE SEQUENCE [LARGE SCALE GENOMIC DNA]</scope>
    <source>
        <strain evidence="2 3">CBS 291.85</strain>
    </source>
</reference>
<evidence type="ECO:0000256" key="1">
    <source>
        <dbReference type="ARBA" id="ARBA00007865"/>
    </source>
</evidence>
<proteinExistence type="inferred from homology"/>
<sequence>MYTGPKDELGALNHTTEDTIKAAREEIKGGIAISMNLELEIPNPPLNPMRPELIHAIIPFEGYQDDVISLNTQVSTRTDLRFYNDLISLDDIVSPTRIKTLGIQNAAQKGIAGRGVLLDWAGWKESRNETFDAFSAVNITPSDLDSVLSWQNLSPTNFSRPGDFLIIRTGFMKQYISVPVAQEQVLPFRTGENVAWVGIEPSHDMLRWIWEKKTSLVGSDNPSVEMSPFGGVMSTEPGAMDKGVGRSLHQIFIGGWGQSLVEFLDLETLAETCHGLNRFTFFFTLQNLNMAGGIASPPNAMAIL</sequence>
<evidence type="ECO:0000313" key="3">
    <source>
        <dbReference type="Proteomes" id="UP000559256"/>
    </source>
</evidence>
<dbReference type="SUPFAM" id="SSF102198">
    <property type="entry name" value="Putative cyclase"/>
    <property type="match status" value="1"/>
</dbReference>
<dbReference type="InterPro" id="IPR037175">
    <property type="entry name" value="KFase_sf"/>
</dbReference>